<dbReference type="InterPro" id="IPR039418">
    <property type="entry name" value="LexA-like"/>
</dbReference>
<evidence type="ECO:0000256" key="1">
    <source>
        <dbReference type="ARBA" id="ARBA00023015"/>
    </source>
</evidence>
<dbReference type="STRING" id="742767.HMPREF9456_02410"/>
<dbReference type="GO" id="GO:0003677">
    <property type="term" value="F:DNA binding"/>
    <property type="evidence" value="ECO:0007669"/>
    <property type="project" value="UniProtKB-KW"/>
</dbReference>
<dbReference type="PANTHER" id="PTHR40661:SF1">
    <property type="entry name" value="HTH CRO_C1-TYPE DOMAIN-CONTAINING PROTEIN"/>
    <property type="match status" value="1"/>
</dbReference>
<evidence type="ECO:0000313" key="6">
    <source>
        <dbReference type="Proteomes" id="UP000006420"/>
    </source>
</evidence>
<dbReference type="InterPro" id="IPR001387">
    <property type="entry name" value="Cro/C1-type_HTH"/>
</dbReference>
<organism evidence="5 6">
    <name type="scientific">Dysgonomonas mossii DSM 22836</name>
    <dbReference type="NCBI Taxonomy" id="742767"/>
    <lineage>
        <taxon>Bacteria</taxon>
        <taxon>Pseudomonadati</taxon>
        <taxon>Bacteroidota</taxon>
        <taxon>Bacteroidia</taxon>
        <taxon>Bacteroidales</taxon>
        <taxon>Dysgonomonadaceae</taxon>
        <taxon>Dysgonomonas</taxon>
    </lineage>
</organism>
<dbReference type="CDD" id="cd00093">
    <property type="entry name" value="HTH_XRE"/>
    <property type="match status" value="1"/>
</dbReference>
<dbReference type="OrthoDB" id="796548at2"/>
<dbReference type="GeneID" id="78083032"/>
<evidence type="ECO:0000256" key="2">
    <source>
        <dbReference type="ARBA" id="ARBA00023125"/>
    </source>
</evidence>
<dbReference type="InterPro" id="IPR015927">
    <property type="entry name" value="Peptidase_S24_S26A/B/C"/>
</dbReference>
<keyword evidence="2" id="KW-0238">DNA-binding</keyword>
<proteinExistence type="predicted"/>
<sequence length="231" mass="26440">MKNLTTKERLQFFVKEMGYGRNKFEEYAGIGSGYLSSKSTSITSDTIEKVIAKFPNLNVEWLLTGNGLMIIPENENKNITLRQLKSDYFNQDEKLIPLYELDASAGLTVLFDNQNKQIPIDIIKIPQAPNCDGALYVRGDSMYPIIKAGDILCYKVITDFENIRYGNIYLLDINDGDDQYLTVKYVQKSDKGDNYLKLVSENGHHSPKDEKKNNIRSMAIVKMWVRMQDIT</sequence>
<dbReference type="SUPFAM" id="SSF51306">
    <property type="entry name" value="LexA/Signal peptidase"/>
    <property type="match status" value="1"/>
</dbReference>
<keyword evidence="6" id="KW-1185">Reference proteome</keyword>
<dbReference type="Pfam" id="PF00717">
    <property type="entry name" value="Peptidase_S24"/>
    <property type="match status" value="1"/>
</dbReference>
<dbReference type="PANTHER" id="PTHR40661">
    <property type="match status" value="1"/>
</dbReference>
<dbReference type="Proteomes" id="UP000006420">
    <property type="component" value="Unassembled WGS sequence"/>
</dbReference>
<dbReference type="EMBL" id="ADLW01000013">
    <property type="protein sequence ID" value="EGK05608.1"/>
    <property type="molecule type" value="Genomic_DNA"/>
</dbReference>
<gene>
    <name evidence="5" type="ORF">HMPREF9456_02410</name>
</gene>
<reference evidence="5 6" key="1">
    <citation type="submission" date="2011-04" db="EMBL/GenBank/DDBJ databases">
        <title>The Genome Sequence of Dysgonomonas mossii DSM 22836.</title>
        <authorList>
            <consortium name="The Broad Institute Genome Sequencing Platform"/>
            <person name="Earl A."/>
            <person name="Ward D."/>
            <person name="Feldgarden M."/>
            <person name="Gevers D."/>
            <person name="Pudlo N."/>
            <person name="Martens E."/>
            <person name="Allen-Vercoe E."/>
            <person name="Young S.K."/>
            <person name="Zeng Q."/>
            <person name="Gargeya S."/>
            <person name="Fitzgerald M."/>
            <person name="Haas B."/>
            <person name="Abouelleil A."/>
            <person name="Alvarado L."/>
            <person name="Arachchi H.M."/>
            <person name="Berlin A."/>
            <person name="Brown A."/>
            <person name="Chapman S.B."/>
            <person name="Chen Z."/>
            <person name="Dunbar C."/>
            <person name="Freedman E."/>
            <person name="Gearin G."/>
            <person name="Gellesch M."/>
            <person name="Goldberg J."/>
            <person name="Griggs A."/>
            <person name="Gujja S."/>
            <person name="Heiman D."/>
            <person name="Howarth C."/>
            <person name="Larson L."/>
            <person name="Lui A."/>
            <person name="MacDonald P.J.P."/>
            <person name="Mehta T."/>
            <person name="Montmayeur A."/>
            <person name="Murphy C."/>
            <person name="Neiman D."/>
            <person name="Pearson M."/>
            <person name="Priest M."/>
            <person name="Roberts A."/>
            <person name="Saif S."/>
            <person name="Shea T."/>
            <person name="Shenoy N."/>
            <person name="Sisk P."/>
            <person name="Stolte C."/>
            <person name="Sykes S."/>
            <person name="Yandava C."/>
            <person name="Wortman J."/>
            <person name="Nusbaum C."/>
            <person name="Birren B."/>
        </authorList>
    </citation>
    <scope>NUCLEOTIDE SEQUENCE [LARGE SCALE GENOMIC DNA]</scope>
    <source>
        <strain evidence="5 6">DSM 22836</strain>
    </source>
</reference>
<dbReference type="AlphaFoldDB" id="F8X2R8"/>
<dbReference type="Gene3D" id="2.10.109.10">
    <property type="entry name" value="Umud Fragment, subunit A"/>
    <property type="match status" value="1"/>
</dbReference>
<protein>
    <recommendedName>
        <fullName evidence="4">Peptidase S24/S26A/S26B/S26C domain-containing protein</fullName>
    </recommendedName>
</protein>
<keyword evidence="3" id="KW-0804">Transcription</keyword>
<evidence type="ECO:0000259" key="4">
    <source>
        <dbReference type="Pfam" id="PF00717"/>
    </source>
</evidence>
<accession>F8X2R8</accession>
<evidence type="ECO:0000256" key="3">
    <source>
        <dbReference type="ARBA" id="ARBA00023163"/>
    </source>
</evidence>
<keyword evidence="1" id="KW-0805">Transcription regulation</keyword>
<comment type="caution">
    <text evidence="5">The sequence shown here is derived from an EMBL/GenBank/DDBJ whole genome shotgun (WGS) entry which is preliminary data.</text>
</comment>
<dbReference type="RefSeq" id="WP_006843777.1">
    <property type="nucleotide sequence ID" value="NZ_AQWJ01000006.1"/>
</dbReference>
<dbReference type="HOGENOM" id="CLU_074799_3_0_10"/>
<name>F8X2R8_9BACT</name>
<dbReference type="eggNOG" id="COG2932">
    <property type="taxonomic scope" value="Bacteria"/>
</dbReference>
<dbReference type="CDD" id="cd06529">
    <property type="entry name" value="S24_LexA-like"/>
    <property type="match status" value="1"/>
</dbReference>
<feature type="domain" description="Peptidase S24/S26A/S26B/S26C" evidence="4">
    <location>
        <begin position="97"/>
        <end position="220"/>
    </location>
</feature>
<evidence type="ECO:0000313" key="5">
    <source>
        <dbReference type="EMBL" id="EGK05608.1"/>
    </source>
</evidence>
<dbReference type="InterPro" id="IPR036286">
    <property type="entry name" value="LexA/Signal_pep-like_sf"/>
</dbReference>